<evidence type="ECO:0000313" key="3">
    <source>
        <dbReference type="Proteomes" id="UP000886885"/>
    </source>
</evidence>
<sequence length="377" mass="42607">MDHPKKSNKISDIVRLQQILRKWRKAANAPKNNSSSNASKSIKFIKRTLSFTDLSSSAAASSNDAVPKGYLAVCVGKELKRYIIPTEYLGHQAFGILLREAEEEFGFQQEGVLKIPCEVPVFEKILKVVEKKKDVYLLHELGPVNAESTAKEMIGCYSQSPDYSTFDSRRCAAPLDPALNWKKPCPFVISSILAIFPQSLPLRMEDVAHLLDCHNQIPQQLNVYPSNPQILALTNNSMESQTSVAPPPRTPLENLLAPFQEHSPHWRPVCRLSRILIRLAKIPWGSLCNIEEPTTTIVAGFSLVWWQCEPSFEGLWLIEISCMQYPWYYIVEIQRIDVVKESENPKTLMYVPPRAYSESFLGYGGISTIFECSNAFL</sequence>
<dbReference type="AlphaFoldDB" id="A0A8X8CNU3"/>
<reference evidence="2" key="1">
    <citation type="journal article" date="2020" name="bioRxiv">
        <title>Hybrid origin of Populus tomentosa Carr. identified through genome sequencing and phylogenomic analysis.</title>
        <authorList>
            <person name="An X."/>
            <person name="Gao K."/>
            <person name="Chen Z."/>
            <person name="Li J."/>
            <person name="Yang X."/>
            <person name="Yang X."/>
            <person name="Zhou J."/>
            <person name="Guo T."/>
            <person name="Zhao T."/>
            <person name="Huang S."/>
            <person name="Miao D."/>
            <person name="Khan W.U."/>
            <person name="Rao P."/>
            <person name="Ye M."/>
            <person name="Lei B."/>
            <person name="Liao W."/>
            <person name="Wang J."/>
            <person name="Ji L."/>
            <person name="Li Y."/>
            <person name="Guo B."/>
            <person name="Mustafa N.S."/>
            <person name="Li S."/>
            <person name="Yun Q."/>
            <person name="Keller S.R."/>
            <person name="Mao J."/>
            <person name="Zhang R."/>
            <person name="Strauss S.H."/>
        </authorList>
    </citation>
    <scope>NUCLEOTIDE SEQUENCE</scope>
    <source>
        <strain evidence="2">GM15</strain>
        <tissue evidence="2">Leaf</tissue>
    </source>
</reference>
<dbReference type="Pfam" id="PF02519">
    <property type="entry name" value="Auxin_inducible"/>
    <property type="match status" value="1"/>
</dbReference>
<name>A0A8X8CNU3_POPTO</name>
<dbReference type="PANTHER" id="PTHR31374:SF6">
    <property type="entry name" value="OS04G0608300 PROTEIN"/>
    <property type="match status" value="1"/>
</dbReference>
<evidence type="ECO:0000256" key="1">
    <source>
        <dbReference type="ARBA" id="ARBA00006974"/>
    </source>
</evidence>
<comment type="caution">
    <text evidence="2">The sequence shown here is derived from an EMBL/GenBank/DDBJ whole genome shotgun (WGS) entry which is preliminary data.</text>
</comment>
<dbReference type="InterPro" id="IPR003676">
    <property type="entry name" value="SAUR_fam"/>
</dbReference>
<evidence type="ECO:0000313" key="2">
    <source>
        <dbReference type="EMBL" id="KAG6760639.1"/>
    </source>
</evidence>
<evidence type="ECO:0008006" key="4">
    <source>
        <dbReference type="Google" id="ProtNLM"/>
    </source>
</evidence>
<accession>A0A8X8CNU3</accession>
<dbReference type="GO" id="GO:0009733">
    <property type="term" value="P:response to auxin"/>
    <property type="evidence" value="ECO:0007669"/>
    <property type="project" value="InterPro"/>
</dbReference>
<dbReference type="EMBL" id="JAAWWB010000019">
    <property type="protein sequence ID" value="KAG6760639.1"/>
    <property type="molecule type" value="Genomic_DNA"/>
</dbReference>
<proteinExistence type="inferred from homology"/>
<organism evidence="2 3">
    <name type="scientific">Populus tomentosa</name>
    <name type="common">Chinese white poplar</name>
    <dbReference type="NCBI Taxonomy" id="118781"/>
    <lineage>
        <taxon>Eukaryota</taxon>
        <taxon>Viridiplantae</taxon>
        <taxon>Streptophyta</taxon>
        <taxon>Embryophyta</taxon>
        <taxon>Tracheophyta</taxon>
        <taxon>Spermatophyta</taxon>
        <taxon>Magnoliopsida</taxon>
        <taxon>eudicotyledons</taxon>
        <taxon>Gunneridae</taxon>
        <taxon>Pentapetalae</taxon>
        <taxon>rosids</taxon>
        <taxon>fabids</taxon>
        <taxon>Malpighiales</taxon>
        <taxon>Salicaceae</taxon>
        <taxon>Saliceae</taxon>
        <taxon>Populus</taxon>
    </lineage>
</organism>
<gene>
    <name evidence="2" type="ORF">POTOM_037162</name>
</gene>
<protein>
    <recommendedName>
        <fullName evidence="4">SAUR-like auxin-responsive protein family</fullName>
    </recommendedName>
</protein>
<dbReference type="PANTHER" id="PTHR31374">
    <property type="entry name" value="AUXIN-INDUCED PROTEIN-LIKE-RELATED"/>
    <property type="match status" value="1"/>
</dbReference>
<comment type="similarity">
    <text evidence="1">Belongs to the ARG7 family.</text>
</comment>
<keyword evidence="3" id="KW-1185">Reference proteome</keyword>
<dbReference type="Proteomes" id="UP000886885">
    <property type="component" value="Chromosome 10A"/>
</dbReference>
<dbReference type="OrthoDB" id="670661at2759"/>